<sequence>MQFDCSATDGTSTLVLLQAALANALVNAFLSNPYFLVEDGVALQKIESQLVEESSIETATNWRASTVRSLEKSFSLEPKFIEARAEQFVKTFGFLLQELDRSALADLLALFTSFSEIALKLWQTPTQINIVGMRDIYDWGFSTSCPYVECEAVVASALGCATRGPSCWRADATVHHVLRHSAAREGTSSRDLVESPGLGV</sequence>
<name>A0A9W8UHK3_AKAMU</name>
<reference evidence="1" key="1">
    <citation type="journal article" date="2023" name="Access Microbiol">
        <title>De-novo genome assembly for Akanthomyces muscarius, a biocontrol agent of insect agricultural pests.</title>
        <authorList>
            <person name="Erdos Z."/>
            <person name="Studholme D.J."/>
            <person name="Raymond B."/>
            <person name="Sharma M."/>
        </authorList>
    </citation>
    <scope>NUCLEOTIDE SEQUENCE</scope>
    <source>
        <strain evidence="1">Ve6</strain>
    </source>
</reference>
<accession>A0A9W8UHK3</accession>
<dbReference type="GeneID" id="80891520"/>
<dbReference type="EMBL" id="JAJHUN010000011">
    <property type="protein sequence ID" value="KAJ4145513.1"/>
    <property type="molecule type" value="Genomic_DNA"/>
</dbReference>
<evidence type="ECO:0000313" key="2">
    <source>
        <dbReference type="Proteomes" id="UP001144673"/>
    </source>
</evidence>
<dbReference type="Proteomes" id="UP001144673">
    <property type="component" value="Chromosome 2"/>
</dbReference>
<gene>
    <name evidence="1" type="ORF">LMH87_004361</name>
</gene>
<comment type="caution">
    <text evidence="1">The sequence shown here is derived from an EMBL/GenBank/DDBJ whole genome shotgun (WGS) entry which is preliminary data.</text>
</comment>
<protein>
    <submittedName>
        <fullName evidence="1">Uncharacterized protein</fullName>
    </submittedName>
</protein>
<organism evidence="1 2">
    <name type="scientific">Akanthomyces muscarius</name>
    <name type="common">Entomopathogenic fungus</name>
    <name type="synonym">Lecanicillium muscarium</name>
    <dbReference type="NCBI Taxonomy" id="2231603"/>
    <lineage>
        <taxon>Eukaryota</taxon>
        <taxon>Fungi</taxon>
        <taxon>Dikarya</taxon>
        <taxon>Ascomycota</taxon>
        <taxon>Pezizomycotina</taxon>
        <taxon>Sordariomycetes</taxon>
        <taxon>Hypocreomycetidae</taxon>
        <taxon>Hypocreales</taxon>
        <taxon>Cordycipitaceae</taxon>
        <taxon>Akanthomyces</taxon>
    </lineage>
</organism>
<dbReference type="AlphaFoldDB" id="A0A9W8UHK3"/>
<dbReference type="RefSeq" id="XP_056049183.1">
    <property type="nucleotide sequence ID" value="XM_056195568.1"/>
</dbReference>
<evidence type="ECO:0000313" key="1">
    <source>
        <dbReference type="EMBL" id="KAJ4145513.1"/>
    </source>
</evidence>
<proteinExistence type="predicted"/>
<dbReference type="KEGG" id="amus:LMH87_004361"/>
<keyword evidence="2" id="KW-1185">Reference proteome</keyword>